<evidence type="ECO:0000256" key="6">
    <source>
        <dbReference type="ARBA" id="ARBA00022729"/>
    </source>
</evidence>
<dbReference type="GO" id="GO:0044718">
    <property type="term" value="P:siderophore transmembrane transport"/>
    <property type="evidence" value="ECO:0007669"/>
    <property type="project" value="TreeGrafter"/>
</dbReference>
<evidence type="ECO:0000256" key="2">
    <source>
        <dbReference type="ARBA" id="ARBA00008143"/>
    </source>
</evidence>
<keyword evidence="10 11" id="KW-0998">Cell outer membrane</keyword>
<dbReference type="PANTHER" id="PTHR30069">
    <property type="entry name" value="TONB-DEPENDENT OUTER MEMBRANE RECEPTOR"/>
    <property type="match status" value="1"/>
</dbReference>
<keyword evidence="4 11" id="KW-1134">Transmembrane beta strand</keyword>
<dbReference type="RefSeq" id="WP_034877791.1">
    <property type="nucleotide sequence ID" value="NZ_JOKG01000004.1"/>
</dbReference>
<dbReference type="EMBL" id="JOKG01000004">
    <property type="protein sequence ID" value="KEQ12432.1"/>
    <property type="molecule type" value="Genomic_DNA"/>
</dbReference>
<evidence type="ECO:0000256" key="12">
    <source>
        <dbReference type="RuleBase" id="RU003357"/>
    </source>
</evidence>
<keyword evidence="9" id="KW-0675">Receptor</keyword>
<dbReference type="InterPro" id="IPR036942">
    <property type="entry name" value="Beta-barrel_TonB_sf"/>
</dbReference>
<keyword evidence="5 11" id="KW-0812">Transmembrane</keyword>
<dbReference type="PANTHER" id="PTHR30069:SF29">
    <property type="entry name" value="HEMOGLOBIN AND HEMOGLOBIN-HAPTOGLOBIN-BINDING PROTEIN 1-RELATED"/>
    <property type="match status" value="1"/>
</dbReference>
<keyword evidence="7 12" id="KW-0798">TonB box</keyword>
<keyword evidence="8 11" id="KW-0472">Membrane</keyword>
<dbReference type="InterPro" id="IPR000531">
    <property type="entry name" value="Beta-barrel_TonB"/>
</dbReference>
<keyword evidence="6" id="KW-0732">Signal</keyword>
<dbReference type="InterPro" id="IPR039426">
    <property type="entry name" value="TonB-dep_rcpt-like"/>
</dbReference>
<dbReference type="GO" id="GO:0009279">
    <property type="term" value="C:cell outer membrane"/>
    <property type="evidence" value="ECO:0007669"/>
    <property type="project" value="UniProtKB-SubCell"/>
</dbReference>
<dbReference type="InterPro" id="IPR037066">
    <property type="entry name" value="Plug_dom_sf"/>
</dbReference>
<organism evidence="15 16">
    <name type="scientific">Endozoicomonas montiporae</name>
    <dbReference type="NCBI Taxonomy" id="1027273"/>
    <lineage>
        <taxon>Bacteria</taxon>
        <taxon>Pseudomonadati</taxon>
        <taxon>Pseudomonadota</taxon>
        <taxon>Gammaproteobacteria</taxon>
        <taxon>Oceanospirillales</taxon>
        <taxon>Endozoicomonadaceae</taxon>
        <taxon>Endozoicomonas</taxon>
    </lineage>
</organism>
<dbReference type="AlphaFoldDB" id="A0A081N1V9"/>
<comment type="caution">
    <text evidence="15">The sequence shown here is derived from an EMBL/GenBank/DDBJ whole genome shotgun (WGS) entry which is preliminary data.</text>
</comment>
<accession>A0A081N1V9</accession>
<dbReference type="Gene3D" id="2.170.130.10">
    <property type="entry name" value="TonB-dependent receptor, plug domain"/>
    <property type="match status" value="1"/>
</dbReference>
<feature type="domain" description="TonB-dependent receptor-like beta-barrel" evidence="13">
    <location>
        <begin position="269"/>
        <end position="730"/>
    </location>
</feature>
<gene>
    <name evidence="15" type="ORF">GZ77_18040</name>
</gene>
<reference evidence="15 16" key="1">
    <citation type="submission" date="2014-06" db="EMBL/GenBank/DDBJ databases">
        <title>Whole Genome Sequences of Three Symbiotic Endozoicomonas Bacteria.</title>
        <authorList>
            <person name="Neave M.J."/>
            <person name="Apprill A."/>
            <person name="Voolstra C.R."/>
        </authorList>
    </citation>
    <scope>NUCLEOTIDE SEQUENCE [LARGE SCALE GENOMIC DNA]</scope>
    <source>
        <strain evidence="15 16">LMG 24815</strain>
    </source>
</reference>
<dbReference type="CDD" id="cd01347">
    <property type="entry name" value="ligand_gated_channel"/>
    <property type="match status" value="1"/>
</dbReference>
<evidence type="ECO:0000256" key="7">
    <source>
        <dbReference type="ARBA" id="ARBA00023077"/>
    </source>
</evidence>
<dbReference type="Gene3D" id="2.40.170.20">
    <property type="entry name" value="TonB-dependent receptor, beta-barrel domain"/>
    <property type="match status" value="1"/>
</dbReference>
<evidence type="ECO:0000256" key="1">
    <source>
        <dbReference type="ARBA" id="ARBA00004571"/>
    </source>
</evidence>
<protein>
    <submittedName>
        <fullName evidence="15">Uncharacterized protein</fullName>
    </submittedName>
</protein>
<evidence type="ECO:0000256" key="4">
    <source>
        <dbReference type="ARBA" id="ARBA00022452"/>
    </source>
</evidence>
<evidence type="ECO:0000259" key="14">
    <source>
        <dbReference type="Pfam" id="PF07715"/>
    </source>
</evidence>
<dbReference type="Proteomes" id="UP000028006">
    <property type="component" value="Unassembled WGS sequence"/>
</dbReference>
<feature type="domain" description="TonB-dependent receptor plug" evidence="14">
    <location>
        <begin position="65"/>
        <end position="174"/>
    </location>
</feature>
<dbReference type="Pfam" id="PF07715">
    <property type="entry name" value="Plug"/>
    <property type="match status" value="1"/>
</dbReference>
<dbReference type="NCBIfam" id="TIGR01786">
    <property type="entry name" value="TonB-hemlactrns"/>
    <property type="match status" value="1"/>
</dbReference>
<evidence type="ECO:0000256" key="10">
    <source>
        <dbReference type="ARBA" id="ARBA00023237"/>
    </source>
</evidence>
<evidence type="ECO:0000313" key="16">
    <source>
        <dbReference type="Proteomes" id="UP000028006"/>
    </source>
</evidence>
<comment type="subcellular location">
    <subcellularLocation>
        <location evidence="1 11">Cell outer membrane</location>
        <topology evidence="1 11">Multi-pass membrane protein</topology>
    </subcellularLocation>
</comment>
<dbReference type="GO" id="GO:0015232">
    <property type="term" value="F:heme transmembrane transporter activity"/>
    <property type="evidence" value="ECO:0007669"/>
    <property type="project" value="InterPro"/>
</dbReference>
<proteinExistence type="inferred from homology"/>
<evidence type="ECO:0000313" key="15">
    <source>
        <dbReference type="EMBL" id="KEQ12432.1"/>
    </source>
</evidence>
<evidence type="ECO:0000259" key="13">
    <source>
        <dbReference type="Pfam" id="PF00593"/>
    </source>
</evidence>
<evidence type="ECO:0000256" key="8">
    <source>
        <dbReference type="ARBA" id="ARBA00023136"/>
    </source>
</evidence>
<dbReference type="NCBIfam" id="TIGR01785">
    <property type="entry name" value="TonB-hemin"/>
    <property type="match status" value="1"/>
</dbReference>
<keyword evidence="3 11" id="KW-0813">Transport</keyword>
<dbReference type="SUPFAM" id="SSF56935">
    <property type="entry name" value="Porins"/>
    <property type="match status" value="1"/>
</dbReference>
<dbReference type="eggNOG" id="COG4771">
    <property type="taxonomic scope" value="Bacteria"/>
</dbReference>
<evidence type="ECO:0000256" key="11">
    <source>
        <dbReference type="PROSITE-ProRule" id="PRU01360"/>
    </source>
</evidence>
<dbReference type="InterPro" id="IPR011276">
    <property type="entry name" value="TonB_haem/Hb_rcpt"/>
</dbReference>
<comment type="similarity">
    <text evidence="2">Belongs to the TonB-dependent receptor family. Hemoglobin/haptoglobin binding protein subfamily.</text>
</comment>
<evidence type="ECO:0000256" key="5">
    <source>
        <dbReference type="ARBA" id="ARBA00022692"/>
    </source>
</evidence>
<dbReference type="Pfam" id="PF00593">
    <property type="entry name" value="TonB_dep_Rec_b-barrel"/>
    <property type="match status" value="1"/>
</dbReference>
<evidence type="ECO:0000256" key="3">
    <source>
        <dbReference type="ARBA" id="ARBA00022448"/>
    </source>
</evidence>
<dbReference type="InterPro" id="IPR010949">
    <property type="entry name" value="TonB_Hb/transfer/lactofer_rcpt"/>
</dbReference>
<name>A0A081N1V9_9GAMM</name>
<keyword evidence="16" id="KW-1185">Reference proteome</keyword>
<dbReference type="InterPro" id="IPR012910">
    <property type="entry name" value="Plug_dom"/>
</dbReference>
<sequence length="769" mass="85683">MSVGTLKFFEEVQTHMNPSLIRKSSLSVAIASIVATTAVAQEAPRTQPTLMNQVTVSATRTERELDDIASSVSVITADDAEKQVVGNIRDLVRYEPGVEVTDGGRFGLGGFNIRGMDKNRVKISVDGVDQAKAFGYEKFIQSQRNFFDIDNMKQVDIVKGPASTLHGSDAIGGVVAFTTKDPADYLKAEGDDTYASIKAGYSSADSSNNQSMTIANRSGDLESMLIYNRRSGNEMETYGGGYDGKGVSREEADPQNYKNQSLLGKLQYQINDDHRIGLTAEWAEGESDIIEYSSYGTSTNGMPGETYGDFRADDETKRQRLGVFHEWDAYNAAFDTVKWSLNWQESESNQVSEVERKSFQGGDRRRLDYTYTETSWQFDTTFNKEVLMGSADHLFTYGFNYENKKQDNLNKTYTLTGNNPGTPEVERYAPVATTNQFGVFLQDEISLMNDRLTVTPGIRYDRFEIDTKVDDRYQNGKDVGDRTHNSWTGRLGTVYKVNDAVSVFAQYSEGYSVPDLFALYFEKTDVPAVQVLANPDLKPERSQSIEAGFRLNGDLGSMEVTAFYNTYDDFSEQVYLGRGGGIFNPQIFQYQNLDDTTIKGIELKGMMWLDQFGAPEGSRLNGAVAYAHGRGTVTDMDGVLHENEPLNSIAPLKAFVGLGYDAPYQDWGGDLSLTLVSRKKTRDISNTDSEGSMDDHGGRQFATPGYGLVDLTAYYKPHQDITLSAGIFNIGDKKYWMWDDVRGFSNDYAGINRLTQPGRNYSVSVKWEI</sequence>
<evidence type="ECO:0000256" key="9">
    <source>
        <dbReference type="ARBA" id="ARBA00023170"/>
    </source>
</evidence>
<dbReference type="GO" id="GO:0015344">
    <property type="term" value="F:siderophore uptake transmembrane transporter activity"/>
    <property type="evidence" value="ECO:0007669"/>
    <property type="project" value="TreeGrafter"/>
</dbReference>
<dbReference type="PROSITE" id="PS52016">
    <property type="entry name" value="TONB_DEPENDENT_REC_3"/>
    <property type="match status" value="1"/>
</dbReference>